<dbReference type="CDD" id="cd11575">
    <property type="entry name" value="GH99_GH71_like_3"/>
    <property type="match status" value="1"/>
</dbReference>
<dbReference type="CDD" id="cd00111">
    <property type="entry name" value="Trefoil"/>
    <property type="match status" value="1"/>
</dbReference>
<keyword evidence="3 4" id="KW-1015">Disulfide bond</keyword>
<dbReference type="InterPro" id="IPR043143">
    <property type="entry name" value="Mal/L-sulf/L-lact_DH-like_NADP"/>
</dbReference>
<protein>
    <recommendedName>
        <fullName evidence="5">P-type domain-containing protein</fullName>
    </recommendedName>
</protein>
<organism evidence="6">
    <name type="scientific">Oppiella nova</name>
    <dbReference type="NCBI Taxonomy" id="334625"/>
    <lineage>
        <taxon>Eukaryota</taxon>
        <taxon>Metazoa</taxon>
        <taxon>Ecdysozoa</taxon>
        <taxon>Arthropoda</taxon>
        <taxon>Chelicerata</taxon>
        <taxon>Arachnida</taxon>
        <taxon>Acari</taxon>
        <taxon>Acariformes</taxon>
        <taxon>Sarcoptiformes</taxon>
        <taxon>Oribatida</taxon>
        <taxon>Brachypylina</taxon>
        <taxon>Oppioidea</taxon>
        <taxon>Oppiidae</taxon>
        <taxon>Oppiella</taxon>
    </lineage>
</organism>
<dbReference type="Pfam" id="PF02615">
    <property type="entry name" value="Ldh_2"/>
    <property type="match status" value="1"/>
</dbReference>
<evidence type="ECO:0000256" key="4">
    <source>
        <dbReference type="PROSITE-ProRule" id="PRU00779"/>
    </source>
</evidence>
<comment type="caution">
    <text evidence="4">Lacks conserved residue(s) required for the propagation of feature annotation.</text>
</comment>
<evidence type="ECO:0000313" key="6">
    <source>
        <dbReference type="EMBL" id="CAD7646824.1"/>
    </source>
</evidence>
<dbReference type="PANTHER" id="PTHR11091">
    <property type="entry name" value="OXIDOREDUCTASE-RELATED"/>
    <property type="match status" value="1"/>
</dbReference>
<dbReference type="InterPro" id="IPR036111">
    <property type="entry name" value="Mal/L-sulfo/L-lacto_DH-like_sf"/>
</dbReference>
<feature type="domain" description="P-type" evidence="5">
    <location>
        <begin position="123"/>
        <end position="167"/>
    </location>
</feature>
<dbReference type="Gene3D" id="3.20.20.80">
    <property type="entry name" value="Glycosidases"/>
    <property type="match status" value="1"/>
</dbReference>
<dbReference type="OrthoDB" id="406152at2759"/>
<sequence>MMVEILCGILSGGLYGPTINEHKTTFDPMNLSHCFIAINPECFAPGFAERMQDLMDSCRSQVPASGQSSVMVAGDPEREHMKLCDSLGGIPYHVNQIKFAKHTMNYILIVCLLGVSVGQLWADTCTMSTSQRQDCGDVSTTATSCTAKGCCWQVTTEAGRPNCFYMIADSTPATTSAPPPAPTPASSGKKVFIHMMPWFETKASNNGQWGQHWTMANMNPDIIQSNGERQIASHYYPLIDLYASGDPDVIDWQLGLMRLSGVTGVIIDWPGSYNALDYARNRQNAEAIIAGTQRNGLQFAIDYEDHNLALANVADTVGQATQDMEYLQNNYFSKANYVRINGAPLLLDFGPQTLEGSQWDQAFTPLNPKPLFLPLWYQIGDCGTSGKGEYPWIYSDFMSGLQNFYSNHPLPFKMGVAYPGFNTDYAAGGWGGPTWTIPVGTDTFSQTLSLALANADYIQVATWNDYGEGTMVEPTRDFGYSFLTILQQQLGSKHTQADLEQLTTIYNSKKANQGNQAQLALLETQRLALINS</sequence>
<reference evidence="6" key="1">
    <citation type="submission" date="2020-11" db="EMBL/GenBank/DDBJ databases">
        <authorList>
            <person name="Tran Van P."/>
        </authorList>
    </citation>
    <scope>NUCLEOTIDE SEQUENCE</scope>
</reference>
<dbReference type="InterPro" id="IPR003767">
    <property type="entry name" value="Malate/L-lactate_DH-like"/>
</dbReference>
<dbReference type="Gene3D" id="4.10.110.10">
    <property type="entry name" value="Spasmolytic Protein, domain 1"/>
    <property type="match status" value="1"/>
</dbReference>
<gene>
    <name evidence="6" type="ORF">ONB1V03_LOCUS5930</name>
</gene>
<evidence type="ECO:0000256" key="1">
    <source>
        <dbReference type="ARBA" id="ARBA00006056"/>
    </source>
</evidence>
<comment type="similarity">
    <text evidence="1">Belongs to the LDH2/MDH2 oxidoreductase family.</text>
</comment>
<dbReference type="InterPro" id="IPR044913">
    <property type="entry name" value="P_trefoil_dom_sf"/>
</dbReference>
<evidence type="ECO:0000256" key="3">
    <source>
        <dbReference type="ARBA" id="ARBA00023157"/>
    </source>
</evidence>
<dbReference type="EMBL" id="CAJPVJ010002529">
    <property type="protein sequence ID" value="CAG2166406.1"/>
    <property type="molecule type" value="Genomic_DNA"/>
</dbReference>
<dbReference type="SMART" id="SM00018">
    <property type="entry name" value="PD"/>
    <property type="match status" value="1"/>
</dbReference>
<dbReference type="GO" id="GO:0016491">
    <property type="term" value="F:oxidoreductase activity"/>
    <property type="evidence" value="ECO:0007669"/>
    <property type="project" value="UniProtKB-KW"/>
</dbReference>
<evidence type="ECO:0000313" key="7">
    <source>
        <dbReference type="Proteomes" id="UP000728032"/>
    </source>
</evidence>
<dbReference type="EMBL" id="OC917354">
    <property type="protein sequence ID" value="CAD7646824.1"/>
    <property type="molecule type" value="Genomic_DNA"/>
</dbReference>
<feature type="disulfide bond" evidence="4">
    <location>
        <begin position="125"/>
        <end position="151"/>
    </location>
</feature>
<keyword evidence="2" id="KW-0560">Oxidoreductase</keyword>
<accession>A0A7R9QII0</accession>
<dbReference type="Pfam" id="PF00088">
    <property type="entry name" value="Trefoil"/>
    <property type="match status" value="1"/>
</dbReference>
<dbReference type="InterPro" id="IPR000519">
    <property type="entry name" value="P_trefoil_dom"/>
</dbReference>
<dbReference type="PROSITE" id="PS51448">
    <property type="entry name" value="P_TREFOIL_2"/>
    <property type="match status" value="1"/>
</dbReference>
<dbReference type="Gene3D" id="3.30.1370.60">
    <property type="entry name" value="Hypothetical oxidoreductase yiak, domain 2"/>
    <property type="match status" value="1"/>
</dbReference>
<keyword evidence="7" id="KW-1185">Reference proteome</keyword>
<dbReference type="AlphaFoldDB" id="A0A7R9QII0"/>
<dbReference type="PANTHER" id="PTHR11091:SF0">
    <property type="entry name" value="MALATE DEHYDROGENASE"/>
    <property type="match status" value="1"/>
</dbReference>
<feature type="disulfide bond" evidence="4">
    <location>
        <begin position="135"/>
        <end position="150"/>
    </location>
</feature>
<dbReference type="SUPFAM" id="SSF57492">
    <property type="entry name" value="Trefoil"/>
    <property type="match status" value="1"/>
</dbReference>
<proteinExistence type="inferred from homology"/>
<evidence type="ECO:0000256" key="2">
    <source>
        <dbReference type="ARBA" id="ARBA00023002"/>
    </source>
</evidence>
<evidence type="ECO:0000259" key="5">
    <source>
        <dbReference type="PROSITE" id="PS51448"/>
    </source>
</evidence>
<dbReference type="Proteomes" id="UP000728032">
    <property type="component" value="Unassembled WGS sequence"/>
</dbReference>
<name>A0A7R9QII0_9ACAR</name>
<dbReference type="SUPFAM" id="SSF89733">
    <property type="entry name" value="L-sulfolactate dehydrogenase-like"/>
    <property type="match status" value="1"/>
</dbReference>